<keyword evidence="2" id="KW-1185">Reference proteome</keyword>
<dbReference type="EMBL" id="CAACVJ010000177">
    <property type="protein sequence ID" value="VEP14333.1"/>
    <property type="molecule type" value="Genomic_DNA"/>
</dbReference>
<name>A0A563VSE8_9CYAN</name>
<dbReference type="Proteomes" id="UP000320055">
    <property type="component" value="Unassembled WGS sequence"/>
</dbReference>
<organism evidence="1 2">
    <name type="scientific">Hyella patelloides LEGE 07179</name>
    <dbReference type="NCBI Taxonomy" id="945734"/>
    <lineage>
        <taxon>Bacteria</taxon>
        <taxon>Bacillati</taxon>
        <taxon>Cyanobacteriota</taxon>
        <taxon>Cyanophyceae</taxon>
        <taxon>Pleurocapsales</taxon>
        <taxon>Hyellaceae</taxon>
        <taxon>Hyella</taxon>
    </lineage>
</organism>
<gene>
    <name evidence="1" type="ORF">H1P_2580014</name>
</gene>
<evidence type="ECO:0000313" key="1">
    <source>
        <dbReference type="EMBL" id="VEP14333.1"/>
    </source>
</evidence>
<protein>
    <submittedName>
        <fullName evidence="1">Uncharacterized protein</fullName>
    </submittedName>
</protein>
<reference evidence="1 2" key="1">
    <citation type="submission" date="2019-01" db="EMBL/GenBank/DDBJ databases">
        <authorList>
            <person name="Brito A."/>
        </authorList>
    </citation>
    <scope>NUCLEOTIDE SEQUENCE [LARGE SCALE GENOMIC DNA]</scope>
    <source>
        <strain evidence="1">1</strain>
    </source>
</reference>
<proteinExistence type="predicted"/>
<dbReference type="AlphaFoldDB" id="A0A563VSE8"/>
<accession>A0A563VSE8</accession>
<evidence type="ECO:0000313" key="2">
    <source>
        <dbReference type="Proteomes" id="UP000320055"/>
    </source>
</evidence>
<sequence>MSAIEFQDISLIKDYHKKKPLEKNAELIHLISRSLNFLI</sequence>